<gene>
    <name evidence="1" type="ORF">NAPIS_ORF00515</name>
</gene>
<accession>T0MFR3</accession>
<protein>
    <submittedName>
        <fullName evidence="1">Uncharacterized protein</fullName>
    </submittedName>
</protein>
<evidence type="ECO:0000313" key="1">
    <source>
        <dbReference type="EMBL" id="EQB61911.1"/>
    </source>
</evidence>
<keyword evidence="2" id="KW-1185">Reference proteome</keyword>
<organism evidence="1 2">
    <name type="scientific">Vairimorpha apis BRL 01</name>
    <dbReference type="NCBI Taxonomy" id="1037528"/>
    <lineage>
        <taxon>Eukaryota</taxon>
        <taxon>Fungi</taxon>
        <taxon>Fungi incertae sedis</taxon>
        <taxon>Microsporidia</taxon>
        <taxon>Nosematidae</taxon>
        <taxon>Vairimorpha</taxon>
    </lineage>
</organism>
<evidence type="ECO:0000313" key="2">
    <source>
        <dbReference type="Proteomes" id="UP000053780"/>
    </source>
</evidence>
<name>T0MFR3_9MICR</name>
<dbReference type="HOGENOM" id="CLU_1261837_0_0_1"/>
<dbReference type="VEuPathDB" id="MicrosporidiaDB:NAPIS_ORF00515"/>
<proteinExistence type="predicted"/>
<dbReference type="AlphaFoldDB" id="T0MFR3"/>
<dbReference type="EMBL" id="KE647066">
    <property type="protein sequence ID" value="EQB61911.1"/>
    <property type="molecule type" value="Genomic_DNA"/>
</dbReference>
<reference evidence="1 2" key="1">
    <citation type="journal article" date="2013" name="BMC Genomics">
        <title>Genome sequencing and comparative genomics of honey bee microsporidia, Nosema apis reveal novel insights into host-parasite interactions.</title>
        <authorList>
            <person name="Chen Yp."/>
            <person name="Pettis J.S."/>
            <person name="Zhao Y."/>
            <person name="Liu X."/>
            <person name="Tallon L.J."/>
            <person name="Sadzewicz L.D."/>
            <person name="Li R."/>
            <person name="Zheng H."/>
            <person name="Huang S."/>
            <person name="Zhang X."/>
            <person name="Hamilton M.C."/>
            <person name="Pernal S.F."/>
            <person name="Melathopoulos A.P."/>
            <person name="Yan X."/>
            <person name="Evans J.D."/>
        </authorList>
    </citation>
    <scope>NUCLEOTIDE SEQUENCE [LARGE SCALE GENOMIC DNA]</scope>
    <source>
        <strain evidence="1 2">BRL 01</strain>
    </source>
</reference>
<sequence length="219" mass="25933">MNQIYFETKNLQIKENICDYSEKLDVNESFKTGQIKCEAVLICINYIIHIINFNKCFNDHLSFFKNPDNNKKFFVLKGTNNVNLCFSCNEYINVNMFVNILFEFTKNCYPKLLANSTDLQKINIQNFNEKNNNIEISLIYNPFLNTNETNNFHLLNNSEFETVKNDSKILRNQNIIYLFLVINTYNNNAEILINTRILTNIRNFNCYDWNYQSKLNNTG</sequence>
<dbReference type="Proteomes" id="UP000053780">
    <property type="component" value="Unassembled WGS sequence"/>
</dbReference>